<protein>
    <submittedName>
        <fullName evidence="4">D-alanyl-D-alanine carboxypeptidase/D-alanyl-D-alanine-endopeptidase</fullName>
        <ecNumber evidence="4">3.4.16.4</ecNumber>
    </submittedName>
</protein>
<gene>
    <name evidence="4" type="primary">dacB</name>
    <name evidence="4" type="ORF">HER31_06820</name>
</gene>
<keyword evidence="2 4" id="KW-0378">Hydrolase</keyword>
<dbReference type="GO" id="GO:0006508">
    <property type="term" value="P:proteolysis"/>
    <property type="evidence" value="ECO:0007669"/>
    <property type="project" value="InterPro"/>
</dbReference>
<keyword evidence="5" id="KW-1185">Reference proteome</keyword>
<dbReference type="Gene3D" id="3.40.710.10">
    <property type="entry name" value="DD-peptidase/beta-lactamase superfamily"/>
    <property type="match status" value="1"/>
</dbReference>
<name>A0A6H1UE38_9GAMM</name>
<dbReference type="SUPFAM" id="SSF56601">
    <property type="entry name" value="beta-lactamase/transpeptidase-like"/>
    <property type="match status" value="1"/>
</dbReference>
<evidence type="ECO:0000313" key="5">
    <source>
        <dbReference type="Proteomes" id="UP000501602"/>
    </source>
</evidence>
<dbReference type="Pfam" id="PF02113">
    <property type="entry name" value="Peptidase_S13"/>
    <property type="match status" value="1"/>
</dbReference>
<evidence type="ECO:0000256" key="2">
    <source>
        <dbReference type="ARBA" id="ARBA00022801"/>
    </source>
</evidence>
<dbReference type="Proteomes" id="UP000501602">
    <property type="component" value="Chromosome"/>
</dbReference>
<reference evidence="4 5" key="1">
    <citation type="submission" date="2020-04" db="EMBL/GenBank/DDBJ databases">
        <title>Ferrimonas sp. S7 isolated from sea water.</title>
        <authorList>
            <person name="Bae S.S."/>
            <person name="Baek K."/>
        </authorList>
    </citation>
    <scope>NUCLEOTIDE SEQUENCE [LARGE SCALE GENOMIC DNA]</scope>
    <source>
        <strain evidence="4 5">S7</strain>
    </source>
</reference>
<dbReference type="EMBL" id="CP051180">
    <property type="protein sequence ID" value="QIZ76603.1"/>
    <property type="molecule type" value="Genomic_DNA"/>
</dbReference>
<dbReference type="EC" id="3.4.16.4" evidence="4"/>
<dbReference type="GO" id="GO:0000270">
    <property type="term" value="P:peptidoglycan metabolic process"/>
    <property type="evidence" value="ECO:0007669"/>
    <property type="project" value="TreeGrafter"/>
</dbReference>
<dbReference type="GO" id="GO:0009002">
    <property type="term" value="F:serine-type D-Ala-D-Ala carboxypeptidase activity"/>
    <property type="evidence" value="ECO:0007669"/>
    <property type="project" value="UniProtKB-EC"/>
</dbReference>
<dbReference type="PRINTS" id="PR00922">
    <property type="entry name" value="DADACBPTASE3"/>
</dbReference>
<keyword evidence="3" id="KW-0732">Signal</keyword>
<accession>A0A6H1UE38</accession>
<dbReference type="NCBIfam" id="TIGR00666">
    <property type="entry name" value="PBP4"/>
    <property type="match status" value="1"/>
</dbReference>
<keyword evidence="4" id="KW-0121">Carboxypeptidase</keyword>
<dbReference type="KEGG" id="fes:HER31_06820"/>
<dbReference type="RefSeq" id="WP_168659865.1">
    <property type="nucleotide sequence ID" value="NZ_CP051180.1"/>
</dbReference>
<dbReference type="PANTHER" id="PTHR30023">
    <property type="entry name" value="D-ALANYL-D-ALANINE CARBOXYPEPTIDASE"/>
    <property type="match status" value="1"/>
</dbReference>
<feature type="signal peptide" evidence="3">
    <location>
        <begin position="1"/>
        <end position="31"/>
    </location>
</feature>
<organism evidence="4 5">
    <name type="scientific">Ferrimonas lipolytica</name>
    <dbReference type="NCBI Taxonomy" id="2724191"/>
    <lineage>
        <taxon>Bacteria</taxon>
        <taxon>Pseudomonadati</taxon>
        <taxon>Pseudomonadota</taxon>
        <taxon>Gammaproteobacteria</taxon>
        <taxon>Alteromonadales</taxon>
        <taxon>Ferrimonadaceae</taxon>
        <taxon>Ferrimonas</taxon>
    </lineage>
</organism>
<proteinExistence type="inferred from homology"/>
<dbReference type="InterPro" id="IPR000667">
    <property type="entry name" value="Peptidase_S13"/>
</dbReference>
<comment type="similarity">
    <text evidence="1">Belongs to the peptidase S13 family.</text>
</comment>
<evidence type="ECO:0000313" key="4">
    <source>
        <dbReference type="EMBL" id="QIZ76603.1"/>
    </source>
</evidence>
<evidence type="ECO:0000256" key="1">
    <source>
        <dbReference type="ARBA" id="ARBA00006096"/>
    </source>
</evidence>
<dbReference type="AlphaFoldDB" id="A0A6H1UE38"/>
<keyword evidence="4" id="KW-0645">Protease</keyword>
<dbReference type="PANTHER" id="PTHR30023:SF0">
    <property type="entry name" value="PENICILLIN-SENSITIVE CARBOXYPEPTIDASE A"/>
    <property type="match status" value="1"/>
</dbReference>
<evidence type="ECO:0000256" key="3">
    <source>
        <dbReference type="SAM" id="SignalP"/>
    </source>
</evidence>
<dbReference type="InterPro" id="IPR012338">
    <property type="entry name" value="Beta-lactam/transpept-like"/>
</dbReference>
<sequence length="467" mass="51057">MSIKITTKSSLKSLILSVLLTVPAVSARANYADFGTLLPQGSEMGFILTNTAGTVLAEHNADNMMLPASTLKLVTATAAWLELGPDFRYHTRVFTGEVNNGVAEGDLIIQMSGDPTFSRADLYQLLKQVQLQGIHTIKGQLIFDDQLFYGYDRAKGWPWDDLGVCFSAPASAVMLDGNCVHVALEPKAGHIAVNKSAHIPLNIESNVRYEPMSSFCPLELNVDHQVYRLSGCTNKKTNLALALDEPEDYVRKVIYQQLQQLNISLEGDPDQQQAVTSQVGLHRSATLPKLLTLVLSNSDNLVSDSILRTLGARKYNVGSFQAGISAMRDSLKINLDMDLGSSDLYDGSGLSRYNLISPRTLATLLSSWQQDPRLQPLNDMLPIAGQTGTLRYRKSTAKLNGKLKAKTGTFKQVANLAGIITTKDDQQLVVVQFVNGINGNSADAKAQVSEFEQALLQCIHHRCFSDN</sequence>
<feature type="chain" id="PRO_5026122786" evidence="3">
    <location>
        <begin position="32"/>
        <end position="467"/>
    </location>
</feature>
<dbReference type="Gene3D" id="3.50.80.20">
    <property type="entry name" value="D-Ala-D-Ala carboxypeptidase C, peptidase S13"/>
    <property type="match status" value="1"/>
</dbReference>